<name>A0A829WD32_9FIRM</name>
<evidence type="ECO:0000259" key="1">
    <source>
        <dbReference type="PROSITE" id="PS50980"/>
    </source>
</evidence>
<dbReference type="PANTHER" id="PTHR43842:SF2">
    <property type="entry name" value="PROPIONYL-COA CARBOXYLASE BETA CHAIN, MITOCHONDRIAL"/>
    <property type="match status" value="1"/>
</dbReference>
<reference evidence="3 4" key="1">
    <citation type="submission" date="2019-06" db="EMBL/GenBank/DDBJ databases">
        <title>Draft genome sequence of [Clostridium] clostridioforme NBRC 113352.</title>
        <authorList>
            <person name="Miura T."/>
            <person name="Furukawa M."/>
            <person name="Shimamura M."/>
            <person name="Ohyama Y."/>
            <person name="Yamazoe A."/>
            <person name="Kawasaki H."/>
        </authorList>
    </citation>
    <scope>NUCLEOTIDE SEQUENCE [LARGE SCALE GENOMIC DNA]</scope>
    <source>
        <strain evidence="3 4">NBRC 113352</strain>
    </source>
</reference>
<dbReference type="InterPro" id="IPR029045">
    <property type="entry name" value="ClpP/crotonase-like_dom_sf"/>
</dbReference>
<dbReference type="Gene3D" id="3.90.226.10">
    <property type="entry name" value="2-enoyl-CoA Hydratase, Chain A, domain 1"/>
    <property type="match status" value="2"/>
</dbReference>
<dbReference type="PROSITE" id="PS50989">
    <property type="entry name" value="COA_CT_CTER"/>
    <property type="match status" value="1"/>
</dbReference>
<dbReference type="GO" id="GO:0009317">
    <property type="term" value="C:acetyl-CoA carboxylase complex"/>
    <property type="evidence" value="ECO:0007669"/>
    <property type="project" value="InterPro"/>
</dbReference>
<dbReference type="GO" id="GO:0003989">
    <property type="term" value="F:acetyl-CoA carboxylase activity"/>
    <property type="evidence" value="ECO:0007669"/>
    <property type="project" value="InterPro"/>
</dbReference>
<dbReference type="RefSeq" id="WP_074925794.1">
    <property type="nucleotide sequence ID" value="NZ_AP031445.1"/>
</dbReference>
<dbReference type="Proteomes" id="UP000315200">
    <property type="component" value="Unassembled WGS sequence"/>
</dbReference>
<dbReference type="InterPro" id="IPR034733">
    <property type="entry name" value="AcCoA_carboxyl_beta"/>
</dbReference>
<evidence type="ECO:0000259" key="2">
    <source>
        <dbReference type="PROSITE" id="PS50989"/>
    </source>
</evidence>
<feature type="domain" description="CoA carboxyltransferase N-terminal" evidence="1">
    <location>
        <begin position="1"/>
        <end position="235"/>
    </location>
</feature>
<comment type="caution">
    <text evidence="3">The sequence shown here is derived from an EMBL/GenBank/DDBJ whole genome shotgun (WGS) entry which is preliminary data.</text>
</comment>
<dbReference type="AlphaFoldDB" id="A0A829WD32"/>
<feature type="domain" description="CoA carboxyltransferase C-terminal" evidence="2">
    <location>
        <begin position="243"/>
        <end position="492"/>
    </location>
</feature>
<dbReference type="InterPro" id="IPR011763">
    <property type="entry name" value="COA_CT_C"/>
</dbReference>
<gene>
    <name evidence="3" type="ORF">Ccl03g_41790</name>
</gene>
<proteinExistence type="predicted"/>
<evidence type="ECO:0000313" key="3">
    <source>
        <dbReference type="EMBL" id="GEA38466.1"/>
    </source>
</evidence>
<dbReference type="EMBL" id="BJLB01000001">
    <property type="protein sequence ID" value="GEA38466.1"/>
    <property type="molecule type" value="Genomic_DNA"/>
</dbReference>
<dbReference type="GeneID" id="97209297"/>
<dbReference type="InterPro" id="IPR051047">
    <property type="entry name" value="AccD/PCCB"/>
</dbReference>
<evidence type="ECO:0000313" key="4">
    <source>
        <dbReference type="Proteomes" id="UP000315200"/>
    </source>
</evidence>
<dbReference type="PROSITE" id="PS50980">
    <property type="entry name" value="COA_CT_NTER"/>
    <property type="match status" value="1"/>
</dbReference>
<dbReference type="Pfam" id="PF01039">
    <property type="entry name" value="Carboxyl_trans"/>
    <property type="match status" value="1"/>
</dbReference>
<dbReference type="PRINTS" id="PR01070">
    <property type="entry name" value="ACCCTRFRASEB"/>
</dbReference>
<sequence length="492" mass="54758">MQYNVNKQHDNFKLHAIERLRLLLDKDSFKEIGKDVSEFGTAYSDSKYQYDGVITGYGYIKNKLVFVYAQDFTVCGGTVGLKHAKKIVRVIDLAIENKVPIIGINDSGGARIQEGVNSLAGYGEIFFKNSKASGYIPQISIIVGPCAGGAVYSPGITDFVFMTCNTATMYVTGPRVLKQMTGVKCSQNELGGADVHSKSGVVHFIHNNEKDCFNAVQKLISLLPQNCEEKNKIPPNYIFKKVNLSENIPTNSRKIYDMHILIDEVVDDNDFFEVHKKFATNIIVGFGKISGILIGIVANNPNSFVGVLDCDASVKAARFIRFCDCYNIPIITFVDVPGFMPSIQEEEKGIIRHGAKLLFAYSEATTIKVTIIIRKAYGGAYIAMGSKHLGADMVFCWPIGEVAVMGAEGAVEILYRKELEKVDIYQKDEYIKRYCQKYEKRFVGVSAALKEGYIDGIIEPNQTREVVFNTLVALQNKNQQQTILKKHNNIPL</sequence>
<dbReference type="SUPFAM" id="SSF52096">
    <property type="entry name" value="ClpP/crotonase"/>
    <property type="match status" value="2"/>
</dbReference>
<dbReference type="InterPro" id="IPR011762">
    <property type="entry name" value="COA_CT_N"/>
</dbReference>
<dbReference type="GO" id="GO:0004658">
    <property type="term" value="F:propionyl-CoA carboxylase activity"/>
    <property type="evidence" value="ECO:0007669"/>
    <property type="project" value="TreeGrafter"/>
</dbReference>
<accession>A0A829WD32</accession>
<dbReference type="PANTHER" id="PTHR43842">
    <property type="entry name" value="PROPIONYL-COA CARBOXYLASE BETA CHAIN"/>
    <property type="match status" value="1"/>
</dbReference>
<dbReference type="GO" id="GO:0006633">
    <property type="term" value="P:fatty acid biosynthetic process"/>
    <property type="evidence" value="ECO:0007669"/>
    <property type="project" value="InterPro"/>
</dbReference>
<organism evidence="3 4">
    <name type="scientific">Enterocloster clostridioformis</name>
    <dbReference type="NCBI Taxonomy" id="1531"/>
    <lineage>
        <taxon>Bacteria</taxon>
        <taxon>Bacillati</taxon>
        <taxon>Bacillota</taxon>
        <taxon>Clostridia</taxon>
        <taxon>Lachnospirales</taxon>
        <taxon>Lachnospiraceae</taxon>
        <taxon>Enterocloster</taxon>
    </lineage>
</organism>
<protein>
    <submittedName>
        <fullName evidence="3">Propionyl-CoA carboxylase subunit beta</fullName>
    </submittedName>
</protein>
<dbReference type="InterPro" id="IPR000438">
    <property type="entry name" value="Acetyl_CoA_COase_Trfase_b_su"/>
</dbReference>